<evidence type="ECO:0000313" key="3">
    <source>
        <dbReference type="Proteomes" id="UP001196413"/>
    </source>
</evidence>
<feature type="compositionally biased region" description="Polar residues" evidence="1">
    <location>
        <begin position="1"/>
        <end position="13"/>
    </location>
</feature>
<comment type="caution">
    <text evidence="2">The sequence shown here is derived from an EMBL/GenBank/DDBJ whole genome shotgun (WGS) entry which is preliminary data.</text>
</comment>
<name>A0AAD5MWB4_PARTN</name>
<evidence type="ECO:0000256" key="1">
    <source>
        <dbReference type="SAM" id="MobiDB-lite"/>
    </source>
</evidence>
<keyword evidence="3" id="KW-1185">Reference proteome</keyword>
<accession>A0AAD5MWB4</accession>
<protein>
    <submittedName>
        <fullName evidence="2">Uncharacterized protein</fullName>
    </submittedName>
</protein>
<proteinExistence type="predicted"/>
<dbReference type="Proteomes" id="UP001196413">
    <property type="component" value="Unassembled WGS sequence"/>
</dbReference>
<gene>
    <name evidence="2" type="ORF">KIN20_013573</name>
</gene>
<evidence type="ECO:0000313" key="2">
    <source>
        <dbReference type="EMBL" id="KAJ1355972.1"/>
    </source>
</evidence>
<organism evidence="2 3">
    <name type="scientific">Parelaphostrongylus tenuis</name>
    <name type="common">Meningeal worm</name>
    <dbReference type="NCBI Taxonomy" id="148309"/>
    <lineage>
        <taxon>Eukaryota</taxon>
        <taxon>Metazoa</taxon>
        <taxon>Ecdysozoa</taxon>
        <taxon>Nematoda</taxon>
        <taxon>Chromadorea</taxon>
        <taxon>Rhabditida</taxon>
        <taxon>Rhabditina</taxon>
        <taxon>Rhabditomorpha</taxon>
        <taxon>Strongyloidea</taxon>
        <taxon>Metastrongylidae</taxon>
        <taxon>Parelaphostrongylus</taxon>
    </lineage>
</organism>
<dbReference type="AlphaFoldDB" id="A0AAD5MWB4"/>
<reference evidence="2" key="1">
    <citation type="submission" date="2021-06" db="EMBL/GenBank/DDBJ databases">
        <title>Parelaphostrongylus tenuis whole genome reference sequence.</title>
        <authorList>
            <person name="Garwood T.J."/>
            <person name="Larsen P.A."/>
            <person name="Fountain-Jones N.M."/>
            <person name="Garbe J.R."/>
            <person name="Macchietto M.G."/>
            <person name="Kania S.A."/>
            <person name="Gerhold R.W."/>
            <person name="Richards J.E."/>
            <person name="Wolf T.M."/>
        </authorList>
    </citation>
    <scope>NUCLEOTIDE SEQUENCE</scope>
    <source>
        <strain evidence="2">MNPRO001-30</strain>
        <tissue evidence="2">Meninges</tissue>
    </source>
</reference>
<dbReference type="EMBL" id="JAHQIW010002647">
    <property type="protein sequence ID" value="KAJ1355972.1"/>
    <property type="molecule type" value="Genomic_DNA"/>
</dbReference>
<sequence length="145" mass="15870">MSRLNLCSRSPTTKGKHFVKTREVSGNSQTSSVNLLFVNLEHTALRCSEAGRDFADVDVTGHDCSGPGAQQQRLTLIVSLVGGKFQRTDPVRTQKIMNMTTIRSTLCGRPEASVPKRYLPTQILSLCTVDVHRGGVCIAFLNSYS</sequence>
<feature type="region of interest" description="Disordered" evidence="1">
    <location>
        <begin position="1"/>
        <end position="23"/>
    </location>
</feature>